<gene>
    <name evidence="1" type="ORF">JW498_01175</name>
</gene>
<organism evidence="1 2">
    <name type="scientific">Amphritea pacifica</name>
    <dbReference type="NCBI Taxonomy" id="2811233"/>
    <lineage>
        <taxon>Bacteria</taxon>
        <taxon>Pseudomonadati</taxon>
        <taxon>Pseudomonadota</taxon>
        <taxon>Gammaproteobacteria</taxon>
        <taxon>Oceanospirillales</taxon>
        <taxon>Oceanospirillaceae</taxon>
        <taxon>Amphritea</taxon>
    </lineage>
</organism>
<keyword evidence="2" id="KW-1185">Reference proteome</keyword>
<comment type="caution">
    <text evidence="1">The sequence shown here is derived from an EMBL/GenBank/DDBJ whole genome shotgun (WGS) entry which is preliminary data.</text>
</comment>
<evidence type="ECO:0000313" key="1">
    <source>
        <dbReference type="EMBL" id="MBN0985973.1"/>
    </source>
</evidence>
<name>A0ABS2W2P2_9GAMM</name>
<dbReference type="Proteomes" id="UP000760472">
    <property type="component" value="Unassembled WGS sequence"/>
</dbReference>
<protein>
    <submittedName>
        <fullName evidence="1">Uncharacterized protein</fullName>
    </submittedName>
</protein>
<dbReference type="RefSeq" id="WP_205212732.1">
    <property type="nucleotide sequence ID" value="NZ_JAFFZP010000001.1"/>
</dbReference>
<reference evidence="1 2" key="1">
    <citation type="submission" date="2021-02" db="EMBL/GenBank/DDBJ databases">
        <title>A novel species of genus Amphritea isolated from a fishpond in China.</title>
        <authorList>
            <person name="Lu H."/>
        </authorList>
    </citation>
    <scope>NUCLEOTIDE SEQUENCE [LARGE SCALE GENOMIC DNA]</scope>
    <source>
        <strain evidence="1 2">RP18W</strain>
    </source>
</reference>
<evidence type="ECO:0000313" key="2">
    <source>
        <dbReference type="Proteomes" id="UP000760472"/>
    </source>
</evidence>
<sequence>MLHAMDKAQLYNSNDLTTEQCPYVIRPLNALNVAQRIRADDLKRYMPPRFDPMPRKTQLLLSLISGECHSPCLSTY</sequence>
<proteinExistence type="predicted"/>
<accession>A0ABS2W2P2</accession>
<dbReference type="EMBL" id="JAFFZP010000001">
    <property type="protein sequence ID" value="MBN0985973.1"/>
    <property type="molecule type" value="Genomic_DNA"/>
</dbReference>